<dbReference type="SMART" id="SM00530">
    <property type="entry name" value="HTH_XRE"/>
    <property type="match status" value="1"/>
</dbReference>
<dbReference type="GO" id="GO:0003677">
    <property type="term" value="F:DNA binding"/>
    <property type="evidence" value="ECO:0007669"/>
    <property type="project" value="InterPro"/>
</dbReference>
<dbReference type="RefSeq" id="WP_048733676.1">
    <property type="nucleotide sequence ID" value="NZ_CP012033.1"/>
</dbReference>
<protein>
    <submittedName>
        <fullName evidence="2">XRE family transcriptional regulator</fullName>
    </submittedName>
</protein>
<dbReference type="AlphaFoldDB" id="A0AAC8UW53"/>
<dbReference type="InterPro" id="IPR001387">
    <property type="entry name" value="Cro/C1-type_HTH"/>
</dbReference>
<dbReference type="Gene3D" id="1.10.260.40">
    <property type="entry name" value="lambda repressor-like DNA-binding domains"/>
    <property type="match status" value="1"/>
</dbReference>
<dbReference type="PROSITE" id="PS50943">
    <property type="entry name" value="HTH_CROC1"/>
    <property type="match status" value="1"/>
</dbReference>
<dbReference type="SUPFAM" id="SSF47413">
    <property type="entry name" value="lambda repressor-like DNA-binding domains"/>
    <property type="match status" value="1"/>
</dbReference>
<reference evidence="2 3" key="1">
    <citation type="submission" date="2015-07" db="EMBL/GenBank/DDBJ databases">
        <title>Lactobacillus korensis/26-25/ whole genome sequencing.</title>
        <authorList>
            <person name="Kim M.K."/>
            <person name="Im W.-T."/>
            <person name="Srinivasan S."/>
            <person name="Lee J.-J."/>
        </authorList>
    </citation>
    <scope>NUCLEOTIDE SEQUENCE [LARGE SCALE GENOMIC DNA]</scope>
    <source>
        <strain evidence="2 3">26-25</strain>
    </source>
</reference>
<organism evidence="2 3">
    <name type="scientific">Levilactobacillus koreensis</name>
    <dbReference type="NCBI Taxonomy" id="637971"/>
    <lineage>
        <taxon>Bacteria</taxon>
        <taxon>Bacillati</taxon>
        <taxon>Bacillota</taxon>
        <taxon>Bacilli</taxon>
        <taxon>Lactobacillales</taxon>
        <taxon>Lactobacillaceae</taxon>
        <taxon>Levilactobacillus</taxon>
    </lineage>
</organism>
<sequence length="96" mass="10629">MTLNRIDDYIQERKKASTEFTRAYDQAGVDLEIAVAVKQLRESLGLSQRSFAALVGKPQSTIARIETGSVTATNKTLADIAAKTHHQLRIQFVQTP</sequence>
<dbReference type="KEGG" id="lko:ABN16_05600"/>
<dbReference type="EMBL" id="CP012033">
    <property type="protein sequence ID" value="AKP64519.1"/>
    <property type="molecule type" value="Genomic_DNA"/>
</dbReference>
<name>A0AAC8UW53_9LACO</name>
<accession>A0AAC8UW53</accession>
<evidence type="ECO:0000259" key="1">
    <source>
        <dbReference type="PROSITE" id="PS50943"/>
    </source>
</evidence>
<keyword evidence="3" id="KW-1185">Reference proteome</keyword>
<proteinExistence type="predicted"/>
<dbReference type="InterPro" id="IPR010982">
    <property type="entry name" value="Lambda_DNA-bd_dom_sf"/>
</dbReference>
<feature type="domain" description="HTH cro/C1-type" evidence="1">
    <location>
        <begin position="37"/>
        <end position="93"/>
    </location>
</feature>
<dbReference type="Pfam" id="PF01381">
    <property type="entry name" value="HTH_3"/>
    <property type="match status" value="1"/>
</dbReference>
<dbReference type="CDD" id="cd00093">
    <property type="entry name" value="HTH_XRE"/>
    <property type="match status" value="1"/>
</dbReference>
<gene>
    <name evidence="2" type="ORF">ABN16_05600</name>
</gene>
<evidence type="ECO:0000313" key="2">
    <source>
        <dbReference type="EMBL" id="AKP64519.1"/>
    </source>
</evidence>
<dbReference type="Proteomes" id="UP000036000">
    <property type="component" value="Chromosome"/>
</dbReference>
<evidence type="ECO:0000313" key="3">
    <source>
        <dbReference type="Proteomes" id="UP000036000"/>
    </source>
</evidence>